<feature type="domain" description="RecF/RecN/SMC N-terminal" evidence="1">
    <location>
        <begin position="3"/>
        <end position="63"/>
    </location>
</feature>
<dbReference type="InterPro" id="IPR027417">
    <property type="entry name" value="P-loop_NTPase"/>
</dbReference>
<dbReference type="GO" id="GO:0000731">
    <property type="term" value="P:DNA synthesis involved in DNA repair"/>
    <property type="evidence" value="ECO:0007669"/>
    <property type="project" value="TreeGrafter"/>
</dbReference>
<accession>X1QZ75</accession>
<evidence type="ECO:0000313" key="2">
    <source>
        <dbReference type="EMBL" id="GAI73558.1"/>
    </source>
</evidence>
<reference evidence="2" key="1">
    <citation type="journal article" date="2014" name="Front. Microbiol.">
        <title>High frequency of phylogenetically diverse reductive dehalogenase-homologous genes in deep subseafloor sedimentary metagenomes.</title>
        <authorList>
            <person name="Kawai M."/>
            <person name="Futagami T."/>
            <person name="Toyoda A."/>
            <person name="Takaki Y."/>
            <person name="Nishi S."/>
            <person name="Hori S."/>
            <person name="Arai W."/>
            <person name="Tsubouchi T."/>
            <person name="Morono Y."/>
            <person name="Uchiyama I."/>
            <person name="Ito T."/>
            <person name="Fujiyama A."/>
            <person name="Inagaki F."/>
            <person name="Takami H."/>
        </authorList>
    </citation>
    <scope>NUCLEOTIDE SEQUENCE</scope>
    <source>
        <strain evidence="2">Expedition CK06-06</strain>
    </source>
</reference>
<comment type="caution">
    <text evidence="2">The sequence shown here is derived from an EMBL/GenBank/DDBJ whole genome shotgun (WGS) entry which is preliminary data.</text>
</comment>
<dbReference type="PANTHER" id="PTHR32182">
    <property type="entry name" value="DNA REPLICATION AND REPAIR PROTEIN RECF"/>
    <property type="match status" value="1"/>
</dbReference>
<dbReference type="InterPro" id="IPR003395">
    <property type="entry name" value="RecF/RecN/SMC_N"/>
</dbReference>
<dbReference type="AlphaFoldDB" id="X1QZ75"/>
<protein>
    <recommendedName>
        <fullName evidence="1">RecF/RecN/SMC N-terminal domain-containing protein</fullName>
    </recommendedName>
</protein>
<organism evidence="2">
    <name type="scientific">marine sediment metagenome</name>
    <dbReference type="NCBI Taxonomy" id="412755"/>
    <lineage>
        <taxon>unclassified sequences</taxon>
        <taxon>metagenomes</taxon>
        <taxon>ecological metagenomes</taxon>
    </lineage>
</organism>
<proteinExistence type="predicted"/>
<gene>
    <name evidence="2" type="ORF">S12H4_22082</name>
</gene>
<evidence type="ECO:0000259" key="1">
    <source>
        <dbReference type="Pfam" id="PF02463"/>
    </source>
</evidence>
<dbReference type="GO" id="GO:0006302">
    <property type="term" value="P:double-strand break repair"/>
    <property type="evidence" value="ECO:0007669"/>
    <property type="project" value="TreeGrafter"/>
</dbReference>
<dbReference type="EMBL" id="BARW01011453">
    <property type="protein sequence ID" value="GAI73558.1"/>
    <property type="molecule type" value="Genomic_DNA"/>
</dbReference>
<dbReference type="PANTHER" id="PTHR32182:SF0">
    <property type="entry name" value="DNA REPLICATION AND REPAIR PROTEIN RECF"/>
    <property type="match status" value="1"/>
</dbReference>
<sequence>MWVKNLFVSNFRNFARLDLEFSPRLNLFWGDNGEGKTNFLESLYCLGHGTSFRTKTDEELIKWGQPSLYLKGEGFKSERLFTYELVLDRKISKVRKVDSHRVGLRNPTKWLWMVTFSPDKSL</sequence>
<dbReference type="Pfam" id="PF02463">
    <property type="entry name" value="SMC_N"/>
    <property type="match status" value="1"/>
</dbReference>
<name>X1QZ75_9ZZZZ</name>
<dbReference type="Gene3D" id="3.40.50.300">
    <property type="entry name" value="P-loop containing nucleotide triphosphate hydrolases"/>
    <property type="match status" value="1"/>
</dbReference>
<dbReference type="SUPFAM" id="SSF52540">
    <property type="entry name" value="P-loop containing nucleoside triphosphate hydrolases"/>
    <property type="match status" value="1"/>
</dbReference>